<organism evidence="10 11">
    <name type="scientific">Capronia epimyces CBS 606.96</name>
    <dbReference type="NCBI Taxonomy" id="1182542"/>
    <lineage>
        <taxon>Eukaryota</taxon>
        <taxon>Fungi</taxon>
        <taxon>Dikarya</taxon>
        <taxon>Ascomycota</taxon>
        <taxon>Pezizomycotina</taxon>
        <taxon>Eurotiomycetes</taxon>
        <taxon>Chaetothyriomycetidae</taxon>
        <taxon>Chaetothyriales</taxon>
        <taxon>Herpotrichiellaceae</taxon>
        <taxon>Capronia</taxon>
    </lineage>
</organism>
<dbReference type="InterPro" id="IPR036864">
    <property type="entry name" value="Zn2-C6_fun-type_DNA-bd_sf"/>
</dbReference>
<evidence type="ECO:0000256" key="8">
    <source>
        <dbReference type="SAM" id="MobiDB-lite"/>
    </source>
</evidence>
<evidence type="ECO:0000256" key="1">
    <source>
        <dbReference type="ARBA" id="ARBA00004123"/>
    </source>
</evidence>
<dbReference type="InterPro" id="IPR051089">
    <property type="entry name" value="prtT"/>
</dbReference>
<gene>
    <name evidence="10" type="ORF">A1O3_04293</name>
</gene>
<keyword evidence="4" id="KW-0805">Transcription regulation</keyword>
<dbReference type="SMART" id="SM00066">
    <property type="entry name" value="GAL4"/>
    <property type="match status" value="1"/>
</dbReference>
<dbReference type="PROSITE" id="PS50048">
    <property type="entry name" value="ZN2_CY6_FUNGAL_2"/>
    <property type="match status" value="1"/>
</dbReference>
<dbReference type="eggNOG" id="ENOG502QRYY">
    <property type="taxonomic scope" value="Eukaryota"/>
</dbReference>
<dbReference type="GO" id="GO:0005634">
    <property type="term" value="C:nucleus"/>
    <property type="evidence" value="ECO:0007669"/>
    <property type="project" value="UniProtKB-SubCell"/>
</dbReference>
<dbReference type="CDD" id="cd12148">
    <property type="entry name" value="fungal_TF_MHR"/>
    <property type="match status" value="1"/>
</dbReference>
<dbReference type="InterPro" id="IPR007219">
    <property type="entry name" value="XnlR_reg_dom"/>
</dbReference>
<dbReference type="RefSeq" id="XP_007732613.1">
    <property type="nucleotide sequence ID" value="XM_007734423.1"/>
</dbReference>
<keyword evidence="5" id="KW-0238">DNA-binding</keyword>
<dbReference type="Pfam" id="PF04082">
    <property type="entry name" value="Fungal_trans"/>
    <property type="match status" value="1"/>
</dbReference>
<accession>W9YYI5</accession>
<dbReference type="GO" id="GO:0008270">
    <property type="term" value="F:zinc ion binding"/>
    <property type="evidence" value="ECO:0007669"/>
    <property type="project" value="InterPro"/>
</dbReference>
<evidence type="ECO:0000313" key="11">
    <source>
        <dbReference type="Proteomes" id="UP000019478"/>
    </source>
</evidence>
<reference evidence="10 11" key="1">
    <citation type="submission" date="2013-03" db="EMBL/GenBank/DDBJ databases">
        <title>The Genome Sequence of Capronia epimyces CBS 606.96.</title>
        <authorList>
            <consortium name="The Broad Institute Genomics Platform"/>
            <person name="Cuomo C."/>
            <person name="de Hoog S."/>
            <person name="Gorbushina A."/>
            <person name="Walker B."/>
            <person name="Young S.K."/>
            <person name="Zeng Q."/>
            <person name="Gargeya S."/>
            <person name="Fitzgerald M."/>
            <person name="Haas B."/>
            <person name="Abouelleil A."/>
            <person name="Allen A.W."/>
            <person name="Alvarado L."/>
            <person name="Arachchi H.M."/>
            <person name="Berlin A.M."/>
            <person name="Chapman S.B."/>
            <person name="Gainer-Dewar J."/>
            <person name="Goldberg J."/>
            <person name="Griggs A."/>
            <person name="Gujja S."/>
            <person name="Hansen M."/>
            <person name="Howarth C."/>
            <person name="Imamovic A."/>
            <person name="Ireland A."/>
            <person name="Larimer J."/>
            <person name="McCowan C."/>
            <person name="Murphy C."/>
            <person name="Pearson M."/>
            <person name="Poon T.W."/>
            <person name="Priest M."/>
            <person name="Roberts A."/>
            <person name="Saif S."/>
            <person name="Shea T."/>
            <person name="Sisk P."/>
            <person name="Sykes S."/>
            <person name="Wortman J."/>
            <person name="Nusbaum C."/>
            <person name="Birren B."/>
        </authorList>
    </citation>
    <scope>NUCLEOTIDE SEQUENCE [LARGE SCALE GENOMIC DNA]</scope>
    <source>
        <strain evidence="10 11">CBS 606.96</strain>
    </source>
</reference>
<dbReference type="GO" id="GO:0001216">
    <property type="term" value="F:DNA-binding transcription activator activity"/>
    <property type="evidence" value="ECO:0007669"/>
    <property type="project" value="UniProtKB-ARBA"/>
</dbReference>
<dbReference type="SUPFAM" id="SSF57701">
    <property type="entry name" value="Zn2/Cys6 DNA-binding domain"/>
    <property type="match status" value="1"/>
</dbReference>
<sequence>MASIESFNHIDPALRTSSLSSPPKPRDPQPYQNGAPAAYSPLQPSPNTSYQSIQTPTYYSSNQQTQESPDDQSPSGNPADPNDLKRPRACEACRQLKVKCELDDNSPTGSCKRCAKANRQCIVTAPSRKRQKKTDSRVAELEKKIDALTASLAARGGADADIAVDPAMAHPAQAMRPGAYPGQWHGPPHQIGTQSPQTVQQGVKRKIANDYDYFGGELHKPSEPVFKPSAPVTHYQPVQSEPVMPKGNFSDPSSTADPVERGLVDITTARKCFERYMAEMCEHLPLVVFPPGTSADQVRTNKPVLFLAVLAVASGTIRPDLQPRLISEITRTLADRIINRGEKSLELVQTLQVTTCFYQPPEKHEELIFNQLIHIAAVMALDLGMGKRTKPGGGGPWRPYPESKRPLTDPNSAETRRCWLGCYFMCSNSSMSLRRPLLIRWSPYAEECIEILNSSPDAFPSDKWLCHLVLAQRIAEEVGLEFSMDDPASLLSLDDNKTQYHLKAFERQLAEWHDSATAEMLKKPVIQHTEGIINLYMHEIAMHHNHNVDDFRPPFNATPIEGPPDPDNVTPAHIEALTTCIQSAHAAFDAFLRMDIKMVRALPTLFFVRNAYAAVALIKMYTAVSAKGSKFASIFKTKDLKVEYYLDRLMEVLTKAGEGRVSRVANKFSLIFTMFKSWHMKRIEPPNGGNYPASTQRTSAGRNNAQSSYRAIPPQQDQGSLGWSPQSAQAQAQAQAHQQQQQQPPPPPPPRSGLQMLSDAAMGPGPPPPAMIPPPQQWMQPINQGQMLPGIAEMSMHDQGMMQYGMPGQALGPMDFTSDELMAFGFGDEFLAMNFGFEQGNWPI</sequence>
<dbReference type="PANTHER" id="PTHR31845">
    <property type="entry name" value="FINGER DOMAIN PROTEIN, PUTATIVE-RELATED"/>
    <property type="match status" value="1"/>
</dbReference>
<feature type="compositionally biased region" description="Polar residues" evidence="8">
    <location>
        <begin position="692"/>
        <end position="724"/>
    </location>
</feature>
<dbReference type="CDD" id="cd00067">
    <property type="entry name" value="GAL4"/>
    <property type="match status" value="1"/>
</dbReference>
<comment type="caution">
    <text evidence="10">The sequence shown here is derived from an EMBL/GenBank/DDBJ whole genome shotgun (WGS) entry which is preliminary data.</text>
</comment>
<keyword evidence="6" id="KW-0804">Transcription</keyword>
<protein>
    <recommendedName>
        <fullName evidence="9">Zn(2)-C6 fungal-type domain-containing protein</fullName>
    </recommendedName>
</protein>
<feature type="region of interest" description="Disordered" evidence="8">
    <location>
        <begin position="390"/>
        <end position="411"/>
    </location>
</feature>
<comment type="subcellular location">
    <subcellularLocation>
        <location evidence="1">Nucleus</location>
    </subcellularLocation>
</comment>
<evidence type="ECO:0000256" key="3">
    <source>
        <dbReference type="ARBA" id="ARBA00022833"/>
    </source>
</evidence>
<dbReference type="GeneID" id="19168413"/>
<name>W9YYI5_9EURO</name>
<feature type="region of interest" description="Disordered" evidence="8">
    <location>
        <begin position="1"/>
        <end position="85"/>
    </location>
</feature>
<keyword evidence="2" id="KW-0479">Metal-binding</keyword>
<feature type="domain" description="Zn(2)-C6 fungal-type" evidence="9">
    <location>
        <begin position="89"/>
        <end position="123"/>
    </location>
</feature>
<dbReference type="GO" id="GO:0000976">
    <property type="term" value="F:transcription cis-regulatory region binding"/>
    <property type="evidence" value="ECO:0007669"/>
    <property type="project" value="TreeGrafter"/>
</dbReference>
<feature type="compositionally biased region" description="Pro residues" evidence="8">
    <location>
        <begin position="764"/>
        <end position="773"/>
    </location>
</feature>
<dbReference type="EMBL" id="AMGY01000003">
    <property type="protein sequence ID" value="EXJ87334.1"/>
    <property type="molecule type" value="Genomic_DNA"/>
</dbReference>
<keyword evidence="11" id="KW-1185">Reference proteome</keyword>
<evidence type="ECO:0000256" key="5">
    <source>
        <dbReference type="ARBA" id="ARBA00023125"/>
    </source>
</evidence>
<dbReference type="STRING" id="1182542.W9YYI5"/>
<feature type="compositionally biased region" description="Low complexity" evidence="8">
    <location>
        <begin position="725"/>
        <end position="742"/>
    </location>
</feature>
<dbReference type="FunFam" id="4.10.240.10:FF:000003">
    <property type="entry name" value="C6 transcription factor (Leu3)"/>
    <property type="match status" value="1"/>
</dbReference>
<evidence type="ECO:0000256" key="4">
    <source>
        <dbReference type="ARBA" id="ARBA00023015"/>
    </source>
</evidence>
<evidence type="ECO:0000256" key="7">
    <source>
        <dbReference type="ARBA" id="ARBA00023242"/>
    </source>
</evidence>
<dbReference type="GO" id="GO:0006351">
    <property type="term" value="P:DNA-templated transcription"/>
    <property type="evidence" value="ECO:0007669"/>
    <property type="project" value="InterPro"/>
</dbReference>
<dbReference type="PROSITE" id="PS00463">
    <property type="entry name" value="ZN2_CY6_FUNGAL_1"/>
    <property type="match status" value="1"/>
</dbReference>
<keyword evidence="7" id="KW-0539">Nucleus</keyword>
<evidence type="ECO:0000259" key="9">
    <source>
        <dbReference type="PROSITE" id="PS50048"/>
    </source>
</evidence>
<evidence type="ECO:0000256" key="6">
    <source>
        <dbReference type="ARBA" id="ARBA00023163"/>
    </source>
</evidence>
<dbReference type="Proteomes" id="UP000019478">
    <property type="component" value="Unassembled WGS sequence"/>
</dbReference>
<evidence type="ECO:0000313" key="10">
    <source>
        <dbReference type="EMBL" id="EXJ87334.1"/>
    </source>
</evidence>
<proteinExistence type="predicted"/>
<dbReference type="AlphaFoldDB" id="W9YYI5"/>
<feature type="region of interest" description="Disordered" evidence="8">
    <location>
        <begin position="686"/>
        <end position="773"/>
    </location>
</feature>
<dbReference type="GO" id="GO:0000981">
    <property type="term" value="F:DNA-binding transcription factor activity, RNA polymerase II-specific"/>
    <property type="evidence" value="ECO:0007669"/>
    <property type="project" value="InterPro"/>
</dbReference>
<dbReference type="InterPro" id="IPR001138">
    <property type="entry name" value="Zn2Cys6_DnaBD"/>
</dbReference>
<evidence type="ECO:0000256" key="2">
    <source>
        <dbReference type="ARBA" id="ARBA00022723"/>
    </source>
</evidence>
<feature type="compositionally biased region" description="Polar residues" evidence="8">
    <location>
        <begin position="45"/>
        <end position="76"/>
    </location>
</feature>
<dbReference type="OrthoDB" id="8062037at2759"/>
<dbReference type="PANTHER" id="PTHR31845:SF39">
    <property type="entry name" value="TRANSCRIPTION FACTOR PBCR-RELATED"/>
    <property type="match status" value="1"/>
</dbReference>
<dbReference type="HOGENOM" id="CLU_006524_0_0_1"/>
<dbReference type="Gene3D" id="4.10.240.10">
    <property type="entry name" value="Zn(2)-C6 fungal-type DNA-binding domain"/>
    <property type="match status" value="1"/>
</dbReference>
<dbReference type="Pfam" id="PF00172">
    <property type="entry name" value="Zn_clus"/>
    <property type="match status" value="1"/>
</dbReference>
<keyword evidence="3" id="KW-0862">Zinc</keyword>